<dbReference type="Pfam" id="PF13620">
    <property type="entry name" value="CarboxypepD_reg"/>
    <property type="match status" value="1"/>
</dbReference>
<evidence type="ECO:0000313" key="2">
    <source>
        <dbReference type="Proteomes" id="UP001317779"/>
    </source>
</evidence>
<dbReference type="EMBL" id="AP027141">
    <property type="protein sequence ID" value="BDV29861.1"/>
    <property type="molecule type" value="Genomic_DNA"/>
</dbReference>
<dbReference type="SUPFAM" id="SSF49464">
    <property type="entry name" value="Carboxypeptidase regulatory domain-like"/>
    <property type="match status" value="1"/>
</dbReference>
<evidence type="ECO:0008006" key="3">
    <source>
        <dbReference type="Google" id="ProtNLM"/>
    </source>
</evidence>
<dbReference type="InterPro" id="IPR008969">
    <property type="entry name" value="CarboxyPept-like_regulatory"/>
</dbReference>
<name>A0ABM8DW72_9MICO</name>
<protein>
    <recommendedName>
        <fullName evidence="3">Alpha-amylase</fullName>
    </recommendedName>
</protein>
<accession>A0ABM8DW72</accession>
<dbReference type="Gene3D" id="2.60.40.2700">
    <property type="match status" value="2"/>
</dbReference>
<sequence length="500" mass="50804">MFTFVLPQAAHAAGTASITGTVSAESGGAAIANSSVTLYKRSGSGTSAYWSYQKSVRTDSAGAYAFTALDAGSYTLEITAPSGQNYVDEWWNDKATRDSATAISATSTAIGANVALATGATVTGKVTTGGANLQGAYVQIFEPDQPTGYYRWKGVSGAVAQTDASGNFSVNGLRAGTYTAAFFGSEESGLSHSFYGGTDNITLAGSFTVGKGTTRSGINGSLVAGASVSGKVTDSAGEPLVNSYAYVARKITVDGSPFWEYYNTSVDDSGVYAVSGLPAGTWAVRIVGPSGGGYSDVYYGGGTSFTTAKTFALTAGQAKTGVNAVLTKKLSAGTPTITGTAVSGSKLAAKPGTWSTGTTFSYQWYANGVTISGATKSTLTLGSAQRGKQITVTVTGIKPGYGVVAKTSAKTLKVAVVATPTISGTAKVGKTLTAKPGTWTAKTTFTYQWYASGKAISKATKSTFKLTSAQKGKTITVKVTGKLSGYPKVAKTSKATAKVG</sequence>
<proteinExistence type="predicted"/>
<dbReference type="Proteomes" id="UP001317779">
    <property type="component" value="Chromosome"/>
</dbReference>
<reference evidence="1 2" key="1">
    <citation type="submission" date="2022-12" db="EMBL/GenBank/DDBJ databases">
        <title>Microbacterium terricola strain KV-448 chromosome, complete genome.</title>
        <authorList>
            <person name="Oshima T."/>
            <person name="Moriya T."/>
            <person name="Bessho Y."/>
        </authorList>
    </citation>
    <scope>NUCLEOTIDE SEQUENCE [LARGE SCALE GENOMIC DNA]</scope>
    <source>
        <strain evidence="1 2">KV-448</strain>
    </source>
</reference>
<keyword evidence="2" id="KW-1185">Reference proteome</keyword>
<dbReference type="InterPro" id="IPR013783">
    <property type="entry name" value="Ig-like_fold"/>
</dbReference>
<dbReference type="SUPFAM" id="SSF49478">
    <property type="entry name" value="Cna protein B-type domain"/>
    <property type="match status" value="1"/>
</dbReference>
<gene>
    <name evidence="1" type="ORF">Microterr_05210</name>
</gene>
<dbReference type="Gene3D" id="2.60.40.10">
    <property type="entry name" value="Immunoglobulins"/>
    <property type="match status" value="1"/>
</dbReference>
<organism evidence="1 2">
    <name type="scientific">Microbacterium terricola</name>
    <dbReference type="NCBI Taxonomy" id="344163"/>
    <lineage>
        <taxon>Bacteria</taxon>
        <taxon>Bacillati</taxon>
        <taxon>Actinomycetota</taxon>
        <taxon>Actinomycetes</taxon>
        <taxon>Micrococcales</taxon>
        <taxon>Microbacteriaceae</taxon>
        <taxon>Microbacterium</taxon>
    </lineage>
</organism>
<evidence type="ECO:0000313" key="1">
    <source>
        <dbReference type="EMBL" id="BDV29861.1"/>
    </source>
</evidence>